<dbReference type="RefSeq" id="XP_003169859.1">
    <property type="nucleotide sequence ID" value="XM_003169811.1"/>
</dbReference>
<protein>
    <submittedName>
        <fullName evidence="1">Uncharacterized protein</fullName>
    </submittedName>
</protein>
<dbReference type="AlphaFoldDB" id="E4V4V0"/>
<keyword evidence="2" id="KW-1185">Reference proteome</keyword>
<dbReference type="InParanoid" id="E4V4V0"/>
<dbReference type="GeneID" id="10025091"/>
<sequence length="110" mass="12462">MAFWRLAVQIPTGRRVDRGRQCCPCKKEEEEVKRWPSFGEGAITSEISKNTCAWVIQSETLARLAVIGSIYNRCFDTVSGYLNAAVGVRPEQQKLKICHEIRCRAELVFG</sequence>
<accession>E4V4V0</accession>
<evidence type="ECO:0000313" key="2">
    <source>
        <dbReference type="Proteomes" id="UP000002669"/>
    </source>
</evidence>
<name>E4V4V0_ARTGP</name>
<reference evidence="2" key="1">
    <citation type="journal article" date="2012" name="MBio">
        <title>Comparative genome analysis of Trichophyton rubrum and related dermatophytes reveals candidate genes involved in infection.</title>
        <authorList>
            <person name="Martinez D.A."/>
            <person name="Oliver B.G."/>
            <person name="Graeser Y."/>
            <person name="Goldberg J.M."/>
            <person name="Li W."/>
            <person name="Martinez-Rossi N.M."/>
            <person name="Monod M."/>
            <person name="Shelest E."/>
            <person name="Barton R.C."/>
            <person name="Birch E."/>
            <person name="Brakhage A.A."/>
            <person name="Chen Z."/>
            <person name="Gurr S.J."/>
            <person name="Heiman D."/>
            <person name="Heitman J."/>
            <person name="Kosti I."/>
            <person name="Rossi A."/>
            <person name="Saif S."/>
            <person name="Samalova M."/>
            <person name="Saunders C.W."/>
            <person name="Shea T."/>
            <person name="Summerbell R.C."/>
            <person name="Xu J."/>
            <person name="Young S."/>
            <person name="Zeng Q."/>
            <person name="Birren B.W."/>
            <person name="Cuomo C.A."/>
            <person name="White T.C."/>
        </authorList>
    </citation>
    <scope>NUCLEOTIDE SEQUENCE [LARGE SCALE GENOMIC DNA]</scope>
    <source>
        <strain evidence="2">ATCC MYA-4604 / CBS 118893</strain>
    </source>
</reference>
<dbReference type="EMBL" id="DS989829">
    <property type="protein sequence ID" value="EFR05024.1"/>
    <property type="molecule type" value="Genomic_DNA"/>
</dbReference>
<dbReference type="HOGENOM" id="CLU_2170468_0_0_1"/>
<evidence type="ECO:0000313" key="1">
    <source>
        <dbReference type="EMBL" id="EFR05024.1"/>
    </source>
</evidence>
<dbReference type="Proteomes" id="UP000002669">
    <property type="component" value="Unassembled WGS sequence"/>
</dbReference>
<gene>
    <name evidence="1" type="ORF">MGYG_08028</name>
</gene>
<dbReference type="VEuPathDB" id="FungiDB:MGYG_08028"/>
<proteinExistence type="predicted"/>
<organism evidence="2">
    <name type="scientific">Arthroderma gypseum (strain ATCC MYA-4604 / CBS 118893)</name>
    <name type="common">Microsporum gypseum</name>
    <dbReference type="NCBI Taxonomy" id="535722"/>
    <lineage>
        <taxon>Eukaryota</taxon>
        <taxon>Fungi</taxon>
        <taxon>Dikarya</taxon>
        <taxon>Ascomycota</taxon>
        <taxon>Pezizomycotina</taxon>
        <taxon>Eurotiomycetes</taxon>
        <taxon>Eurotiomycetidae</taxon>
        <taxon>Onygenales</taxon>
        <taxon>Arthrodermataceae</taxon>
        <taxon>Nannizzia</taxon>
    </lineage>
</organism>